<evidence type="ECO:0000313" key="3">
    <source>
        <dbReference type="EMBL" id="GLX65822.1"/>
    </source>
</evidence>
<dbReference type="SUPFAM" id="SSF46785">
    <property type="entry name" value="Winged helix' DNA-binding domain"/>
    <property type="match status" value="1"/>
</dbReference>
<proteinExistence type="predicted"/>
<dbReference type="InterPro" id="IPR001845">
    <property type="entry name" value="HTH_ArsR_DNA-bd_dom"/>
</dbReference>
<dbReference type="PROSITE" id="PS50987">
    <property type="entry name" value="HTH_ARSR_2"/>
    <property type="match status" value="1"/>
</dbReference>
<dbReference type="EMBL" id="BSSQ01000001">
    <property type="protein sequence ID" value="GLX65822.1"/>
    <property type="molecule type" value="Genomic_DNA"/>
</dbReference>
<dbReference type="Pfam" id="PF12840">
    <property type="entry name" value="HTH_20"/>
    <property type="match status" value="1"/>
</dbReference>
<dbReference type="InterPro" id="IPR016943">
    <property type="entry name" value="UCP030050_HTH"/>
</dbReference>
<dbReference type="SMART" id="SM00418">
    <property type="entry name" value="HTH_ARSR"/>
    <property type="match status" value="1"/>
</dbReference>
<dbReference type="PIRSF" id="PIRSF030050">
    <property type="entry name" value="UCP030050_HTH"/>
    <property type="match status" value="1"/>
</dbReference>
<dbReference type="InterPro" id="IPR036388">
    <property type="entry name" value="WH-like_DNA-bd_sf"/>
</dbReference>
<dbReference type="RefSeq" id="WP_284236497.1">
    <property type="nucleotide sequence ID" value="NZ_BSSQ01000001.1"/>
</dbReference>
<evidence type="ECO:0000259" key="2">
    <source>
        <dbReference type="PROSITE" id="PS50987"/>
    </source>
</evidence>
<evidence type="ECO:0000256" key="1">
    <source>
        <dbReference type="ARBA" id="ARBA00023125"/>
    </source>
</evidence>
<dbReference type="InterPro" id="IPR036390">
    <property type="entry name" value="WH_DNA-bd_sf"/>
</dbReference>
<dbReference type="Proteomes" id="UP001157114">
    <property type="component" value="Unassembled WGS sequence"/>
</dbReference>
<keyword evidence="1" id="KW-0238">DNA-binding</keyword>
<dbReference type="InterPro" id="IPR011991">
    <property type="entry name" value="ArsR-like_HTH"/>
</dbReference>
<comment type="caution">
    <text evidence="3">The sequence shown here is derived from an EMBL/GenBank/DDBJ whole genome shotgun (WGS) entry which is preliminary data.</text>
</comment>
<keyword evidence="4" id="KW-1185">Reference proteome</keyword>
<accession>A0ABQ6G801</accession>
<reference evidence="3 4" key="1">
    <citation type="submission" date="2023-03" db="EMBL/GenBank/DDBJ databases">
        <title>Draft genome sequence of the bacteria which degrade cell wall of Tricholomamatutake.</title>
        <authorList>
            <person name="Konishi Y."/>
            <person name="Fukuta Y."/>
            <person name="Shirasaka N."/>
        </authorList>
    </citation>
    <scope>NUCLEOTIDE SEQUENCE [LARGE SCALE GENOMIC DNA]</scope>
    <source>
        <strain evidence="4">mu1</strain>
    </source>
</reference>
<dbReference type="Gene3D" id="1.10.10.10">
    <property type="entry name" value="Winged helix-like DNA-binding domain superfamily/Winged helix DNA-binding domain"/>
    <property type="match status" value="1"/>
</dbReference>
<evidence type="ECO:0000313" key="4">
    <source>
        <dbReference type="Proteomes" id="UP001157114"/>
    </source>
</evidence>
<dbReference type="CDD" id="cd00090">
    <property type="entry name" value="HTH_ARSR"/>
    <property type="match status" value="1"/>
</dbReference>
<gene>
    <name evidence="3" type="ORF">MU1_01660</name>
</gene>
<name>A0ABQ6G801_9BACL</name>
<sequence>MLIKADTDHAWLPLYEALASPVRLNILDLLAAALEPMNVKDLAAALGLSSAIVTMHVRKLEQAGIIQTKMVRKQGGTHKICELSASRIQIDLPQAGLLPKKTHEISIPVGHYTEFEVYPTCGIATTDKVIGQFDDPRYFLEPERMNAGILWFGKGYVEYRIPNYLLPGQRPEELEIVLEISSEAPGYNENWPSDIVFTLNGVPIGMWTSPGDYGDVKGKYTPAWWQDFVNQYGLLKIIRVQKNGTFIDGQQISDVGIDQIGLTRNQWVFRLAVEDNAAHVGGLTLFGKGFGNYNQDMIFRVHYSESVGGLA</sequence>
<protein>
    <submittedName>
        <fullName evidence="3">Transcriptional regulator</fullName>
    </submittedName>
</protein>
<organism evidence="3 4">
    <name type="scientific">Paenibacillus glycanilyticus</name>
    <dbReference type="NCBI Taxonomy" id="126569"/>
    <lineage>
        <taxon>Bacteria</taxon>
        <taxon>Bacillati</taxon>
        <taxon>Bacillota</taxon>
        <taxon>Bacilli</taxon>
        <taxon>Bacillales</taxon>
        <taxon>Paenibacillaceae</taxon>
        <taxon>Paenibacillus</taxon>
    </lineage>
</organism>
<feature type="domain" description="HTH arsR-type" evidence="2">
    <location>
        <begin position="3"/>
        <end position="99"/>
    </location>
</feature>